<accession>A0A0V1GWE4</accession>
<dbReference type="EMBL" id="JYDP01000225">
    <property type="protein sequence ID" value="KRZ02534.1"/>
    <property type="molecule type" value="Genomic_DNA"/>
</dbReference>
<evidence type="ECO:0000256" key="1">
    <source>
        <dbReference type="SAM" id="MobiDB-lite"/>
    </source>
</evidence>
<protein>
    <submittedName>
        <fullName evidence="2">Uncharacterized protein</fullName>
    </submittedName>
</protein>
<sequence>MNPNNDKSQEHVRVKDASDDELAHSKDRDNLLEAKTRKRHMSPIDGTSHKNNDDALMASSSRSRKR</sequence>
<gene>
    <name evidence="2" type="ORF">T11_1089</name>
</gene>
<organism evidence="2 3">
    <name type="scientific">Trichinella zimbabwensis</name>
    <dbReference type="NCBI Taxonomy" id="268475"/>
    <lineage>
        <taxon>Eukaryota</taxon>
        <taxon>Metazoa</taxon>
        <taxon>Ecdysozoa</taxon>
        <taxon>Nematoda</taxon>
        <taxon>Enoplea</taxon>
        <taxon>Dorylaimia</taxon>
        <taxon>Trichinellida</taxon>
        <taxon>Trichinellidae</taxon>
        <taxon>Trichinella</taxon>
    </lineage>
</organism>
<name>A0A0V1GWE4_9BILA</name>
<dbReference type="AlphaFoldDB" id="A0A0V1GWE4"/>
<proteinExistence type="predicted"/>
<feature type="region of interest" description="Disordered" evidence="1">
    <location>
        <begin position="1"/>
        <end position="66"/>
    </location>
</feature>
<feature type="compositionally biased region" description="Basic and acidic residues" evidence="1">
    <location>
        <begin position="7"/>
        <end position="35"/>
    </location>
</feature>
<dbReference type="Proteomes" id="UP000055024">
    <property type="component" value="Unassembled WGS sequence"/>
</dbReference>
<evidence type="ECO:0000313" key="2">
    <source>
        <dbReference type="EMBL" id="KRZ02534.1"/>
    </source>
</evidence>
<evidence type="ECO:0000313" key="3">
    <source>
        <dbReference type="Proteomes" id="UP000055024"/>
    </source>
</evidence>
<comment type="caution">
    <text evidence="2">The sequence shown here is derived from an EMBL/GenBank/DDBJ whole genome shotgun (WGS) entry which is preliminary data.</text>
</comment>
<reference evidence="2 3" key="1">
    <citation type="submission" date="2015-01" db="EMBL/GenBank/DDBJ databases">
        <title>Evolution of Trichinella species and genotypes.</title>
        <authorList>
            <person name="Korhonen P.K."/>
            <person name="Edoardo P."/>
            <person name="Giuseppe L.R."/>
            <person name="Gasser R.B."/>
        </authorList>
    </citation>
    <scope>NUCLEOTIDE SEQUENCE [LARGE SCALE GENOMIC DNA]</scope>
    <source>
        <strain evidence="2">ISS1029</strain>
    </source>
</reference>
<keyword evidence="3" id="KW-1185">Reference proteome</keyword>